<dbReference type="RefSeq" id="WP_169452456.1">
    <property type="nucleotide sequence ID" value="NZ_CP051774.1"/>
</dbReference>
<protein>
    <submittedName>
        <fullName evidence="2">Uncharacterized protein</fullName>
    </submittedName>
</protein>
<name>A0A858RC22_9BACT</name>
<evidence type="ECO:0000256" key="1">
    <source>
        <dbReference type="SAM" id="MobiDB-lite"/>
    </source>
</evidence>
<accession>A0A858RC22</accession>
<dbReference type="EMBL" id="CP051774">
    <property type="protein sequence ID" value="QJE94235.1"/>
    <property type="molecule type" value="Genomic_DNA"/>
</dbReference>
<evidence type="ECO:0000313" key="3">
    <source>
        <dbReference type="Proteomes" id="UP000501812"/>
    </source>
</evidence>
<proteinExistence type="predicted"/>
<organism evidence="2 3">
    <name type="scientific">Luteolibacter luteus</name>
    <dbReference type="NCBI Taxonomy" id="2728835"/>
    <lineage>
        <taxon>Bacteria</taxon>
        <taxon>Pseudomonadati</taxon>
        <taxon>Verrucomicrobiota</taxon>
        <taxon>Verrucomicrobiia</taxon>
        <taxon>Verrucomicrobiales</taxon>
        <taxon>Verrucomicrobiaceae</taxon>
        <taxon>Luteolibacter</taxon>
    </lineage>
</organism>
<evidence type="ECO:0000313" key="2">
    <source>
        <dbReference type="EMBL" id="QJE94235.1"/>
    </source>
</evidence>
<gene>
    <name evidence="2" type="ORF">HHL09_00030</name>
</gene>
<feature type="region of interest" description="Disordered" evidence="1">
    <location>
        <begin position="1"/>
        <end position="28"/>
    </location>
</feature>
<reference evidence="2 3" key="1">
    <citation type="submission" date="2020-04" db="EMBL/GenBank/DDBJ databases">
        <title>Luteolibacter sp. G-1-1-1 isolated from soil.</title>
        <authorList>
            <person name="Dahal R.H."/>
        </authorList>
    </citation>
    <scope>NUCLEOTIDE SEQUENCE [LARGE SCALE GENOMIC DNA]</scope>
    <source>
        <strain evidence="2 3">G-1-1-1</strain>
    </source>
</reference>
<dbReference type="KEGG" id="luo:HHL09_00030"/>
<dbReference type="Proteomes" id="UP000501812">
    <property type="component" value="Chromosome"/>
</dbReference>
<keyword evidence="3" id="KW-1185">Reference proteome</keyword>
<dbReference type="AlphaFoldDB" id="A0A858RC22"/>
<sequence length="93" mass="10584">MRSHADDNLLPSLNPASPDKSQPHPDQETIDAWQTDAAEKDKLKVREQEVEETLARKRSRATHLIGWLPYIGKKRTSSSSIDSRTKSGWRMSI</sequence>